<accession>A0A3A4ZC08</accession>
<dbReference type="Proteomes" id="UP000265540">
    <property type="component" value="Unassembled WGS sequence"/>
</dbReference>
<evidence type="ECO:0000313" key="2">
    <source>
        <dbReference type="EMBL" id="RJR26794.1"/>
    </source>
</evidence>
<evidence type="ECO:0000256" key="1">
    <source>
        <dbReference type="SAM" id="Phobius"/>
    </source>
</evidence>
<name>A0A3A4ZC08_UNCKA</name>
<keyword evidence="1" id="KW-0812">Transmembrane</keyword>
<keyword evidence="1" id="KW-0472">Membrane</keyword>
<dbReference type="EMBL" id="QZJF01000017">
    <property type="protein sequence ID" value="RJR26794.1"/>
    <property type="molecule type" value="Genomic_DNA"/>
</dbReference>
<dbReference type="AlphaFoldDB" id="A0A3A4ZC08"/>
<organism evidence="2 3">
    <name type="scientific">candidate division WWE3 bacterium</name>
    <dbReference type="NCBI Taxonomy" id="2053526"/>
    <lineage>
        <taxon>Bacteria</taxon>
        <taxon>Katanobacteria</taxon>
    </lineage>
</organism>
<protein>
    <submittedName>
        <fullName evidence="2">Uncharacterized protein</fullName>
    </submittedName>
</protein>
<evidence type="ECO:0000313" key="3">
    <source>
        <dbReference type="Proteomes" id="UP000265540"/>
    </source>
</evidence>
<proteinExistence type="predicted"/>
<feature type="transmembrane region" description="Helical" evidence="1">
    <location>
        <begin position="7"/>
        <end position="31"/>
    </location>
</feature>
<gene>
    <name evidence="2" type="ORF">C4561_03360</name>
</gene>
<keyword evidence="1" id="KW-1133">Transmembrane helix</keyword>
<sequence>MDKIISLLKVLLLVVAIAVGIGILGLMYFLYKGVRSGDLQGYVQKTAIEQVIDTDKLSPEQKEMLDSGDMEGLVEDLQENVTPEQIDCAVQAVGEERAKELMETQDPTPQELLLLSKCL</sequence>
<comment type="caution">
    <text evidence="2">The sequence shown here is derived from an EMBL/GenBank/DDBJ whole genome shotgun (WGS) entry which is preliminary data.</text>
</comment>
<reference evidence="2 3" key="1">
    <citation type="journal article" date="2017" name="ISME J.">
        <title>Energy and carbon metabolisms in a deep terrestrial subsurface fluid microbial community.</title>
        <authorList>
            <person name="Momper L."/>
            <person name="Jungbluth S.P."/>
            <person name="Lee M.D."/>
            <person name="Amend J.P."/>
        </authorList>
    </citation>
    <scope>NUCLEOTIDE SEQUENCE [LARGE SCALE GENOMIC DNA]</scope>
    <source>
        <strain evidence="2">SURF_46</strain>
    </source>
</reference>